<feature type="transmembrane region" description="Helical" evidence="9">
    <location>
        <begin position="32"/>
        <end position="50"/>
    </location>
</feature>
<proteinExistence type="predicted"/>
<feature type="transmembrane region" description="Helical" evidence="9">
    <location>
        <begin position="393"/>
        <end position="415"/>
    </location>
</feature>
<dbReference type="PANTHER" id="PTHR10110">
    <property type="entry name" value="SODIUM/HYDROGEN EXCHANGER"/>
    <property type="match status" value="1"/>
</dbReference>
<keyword evidence="4 9" id="KW-1133">Transmembrane helix</keyword>
<dbReference type="eggNOG" id="KOG1965">
    <property type="taxonomic scope" value="Eukaryota"/>
</dbReference>
<dbReference type="Gene3D" id="6.10.140.1330">
    <property type="match status" value="1"/>
</dbReference>
<dbReference type="HOGENOM" id="CLU_023215_0_0_1"/>
<feature type="transmembrane region" description="Helical" evidence="9">
    <location>
        <begin position="308"/>
        <end position="330"/>
    </location>
</feature>
<feature type="transmembrane region" description="Helical" evidence="9">
    <location>
        <begin position="97"/>
        <end position="119"/>
    </location>
</feature>
<keyword evidence="6" id="KW-0406">Ion transport</keyword>
<dbReference type="GO" id="GO:0051453">
    <property type="term" value="P:regulation of intracellular pH"/>
    <property type="evidence" value="ECO:0000318"/>
    <property type="project" value="GO_Central"/>
</dbReference>
<evidence type="ECO:0000256" key="1">
    <source>
        <dbReference type="ARBA" id="ARBA00004141"/>
    </source>
</evidence>
<accession>A0D5F6</accession>
<evidence type="ECO:0000256" key="3">
    <source>
        <dbReference type="ARBA" id="ARBA00022692"/>
    </source>
</evidence>
<comment type="subcellular location">
    <subcellularLocation>
        <location evidence="1">Membrane</location>
        <topology evidence="1">Multi-pass membrane protein</topology>
    </subcellularLocation>
</comment>
<dbReference type="InterPro" id="IPR004709">
    <property type="entry name" value="NaH_exchanger"/>
</dbReference>
<reference evidence="11 12" key="1">
    <citation type="journal article" date="2006" name="Nature">
        <title>Global trends of whole-genome duplications revealed by the ciliate Paramecium tetraurelia.</title>
        <authorList>
            <consortium name="Genoscope"/>
            <person name="Aury J.-M."/>
            <person name="Jaillon O."/>
            <person name="Duret L."/>
            <person name="Noel B."/>
            <person name="Jubin C."/>
            <person name="Porcel B.M."/>
            <person name="Segurens B."/>
            <person name="Daubin V."/>
            <person name="Anthouard V."/>
            <person name="Aiach N."/>
            <person name="Arnaiz O."/>
            <person name="Billaut A."/>
            <person name="Beisson J."/>
            <person name="Blanc I."/>
            <person name="Bouhouche K."/>
            <person name="Camara F."/>
            <person name="Duharcourt S."/>
            <person name="Guigo R."/>
            <person name="Gogendeau D."/>
            <person name="Katinka M."/>
            <person name="Keller A.-M."/>
            <person name="Kissmehl R."/>
            <person name="Klotz C."/>
            <person name="Koll F."/>
            <person name="Le Moue A."/>
            <person name="Lepere C."/>
            <person name="Malinsky S."/>
            <person name="Nowacki M."/>
            <person name="Nowak J.K."/>
            <person name="Plattner H."/>
            <person name="Poulain J."/>
            <person name="Ruiz F."/>
            <person name="Serrano V."/>
            <person name="Zagulski M."/>
            <person name="Dessen P."/>
            <person name="Betermier M."/>
            <person name="Weissenbach J."/>
            <person name="Scarpelli C."/>
            <person name="Schachter V."/>
            <person name="Sperling L."/>
            <person name="Meyer E."/>
            <person name="Cohen J."/>
            <person name="Wincker P."/>
        </authorList>
    </citation>
    <scope>NUCLEOTIDE SEQUENCE [LARGE SCALE GENOMIC DNA]</scope>
    <source>
        <strain evidence="11 12">Stock d4-2</strain>
    </source>
</reference>
<dbReference type="GO" id="GO:0071805">
    <property type="term" value="P:potassium ion transmembrane transport"/>
    <property type="evidence" value="ECO:0000318"/>
    <property type="project" value="GO_Central"/>
</dbReference>
<dbReference type="PRINTS" id="PR01084">
    <property type="entry name" value="NAHEXCHNGR"/>
</dbReference>
<dbReference type="PANTHER" id="PTHR10110:SF187">
    <property type="entry name" value="SODIUM_HYDROGEN EXCHANGER"/>
    <property type="match status" value="1"/>
</dbReference>
<dbReference type="GO" id="GO:0005886">
    <property type="term" value="C:plasma membrane"/>
    <property type="evidence" value="ECO:0000318"/>
    <property type="project" value="GO_Central"/>
</dbReference>
<dbReference type="STRING" id="5888.A0D5F6"/>
<feature type="transmembrane region" description="Helical" evidence="9">
    <location>
        <begin position="6"/>
        <end position="25"/>
    </location>
</feature>
<sequence length="575" mass="66093">MSEYGAVPFALMIVIVIYIVIGEYFKSIHFHLIHETSFGIIIGMLVGLLLKWMDENAYAQFFSLNATIFFYLLLPLIIFSGGYNLKKKQFLKNFKYIVSFGFLSTLINFIITLTLTIAFNSWSKNLRIINIELVRLGTNLDSHLPLSYDEMIKYSATICATDSVAALNLIPSQQYPKLFSVVFGEGMVNDAVSIIIFQAVTILQQSGKSFEWYTPFEFIGRFLENCIISLLIGLFVGLFSTWCFKKCRFLTNSTTTETVFAFLMAYMGYSICEMLNLSGVISLLMIGIMMSHYQGYNISQLGRVTTRVTFESLSLGAEAFLYVFLGFAMWNQTTYYSPLTQDLYYVEVSWVFTLLQLGIVILARYLSIYIVYWISIMIQGPKVWKLTKYEMSICCFAGMVRGSVAFALIETLVASPTDGIQINQINILQSCVLYIVVFTTVIFGTAMPFFINIQIKKQLDEEERKSISEVPTPVLSDSPKKKELSEAQKIIKYMDEHYFKRWFIYDYENRKEKITQEKKQIKTETLQEIYEKSFSEASEDESVKQRNEDFISLPTIEEKPTSPLIVKMQELSQQI</sequence>
<dbReference type="AlphaFoldDB" id="A0D5F6"/>
<feature type="domain" description="Cation/H+ exchanger transmembrane" evidence="10">
    <location>
        <begin position="24"/>
        <end position="450"/>
    </location>
</feature>
<dbReference type="GO" id="GO:0015386">
    <property type="term" value="F:potassium:proton antiporter activity"/>
    <property type="evidence" value="ECO:0000318"/>
    <property type="project" value="GO_Central"/>
</dbReference>
<protein>
    <recommendedName>
        <fullName evidence="10">Cation/H+ exchanger transmembrane domain-containing protein</fullName>
    </recommendedName>
</protein>
<feature type="transmembrane region" description="Helical" evidence="9">
    <location>
        <begin position="222"/>
        <end position="242"/>
    </location>
</feature>
<dbReference type="GO" id="GO:0015385">
    <property type="term" value="F:sodium:proton antiporter activity"/>
    <property type="evidence" value="ECO:0000318"/>
    <property type="project" value="GO_Central"/>
</dbReference>
<dbReference type="InParanoid" id="A0D5F6"/>
<evidence type="ECO:0000259" key="10">
    <source>
        <dbReference type="Pfam" id="PF00999"/>
    </source>
</evidence>
<dbReference type="Proteomes" id="UP000000600">
    <property type="component" value="Unassembled WGS sequence"/>
</dbReference>
<dbReference type="InterPro" id="IPR018422">
    <property type="entry name" value="Cation/H_exchanger_CPA1"/>
</dbReference>
<keyword evidence="8" id="KW-0739">Sodium transport</keyword>
<evidence type="ECO:0000256" key="5">
    <source>
        <dbReference type="ARBA" id="ARBA00023053"/>
    </source>
</evidence>
<feature type="transmembrane region" description="Helical" evidence="9">
    <location>
        <begin position="427"/>
        <end position="451"/>
    </location>
</feature>
<dbReference type="KEGG" id="ptm:GSPATT00013722001"/>
<dbReference type="OMA" id="DHLDHFW"/>
<name>A0D5F6_PARTE</name>
<dbReference type="RefSeq" id="XP_001445670.1">
    <property type="nucleotide sequence ID" value="XM_001445633.1"/>
</dbReference>
<keyword evidence="12" id="KW-1185">Reference proteome</keyword>
<evidence type="ECO:0000256" key="8">
    <source>
        <dbReference type="ARBA" id="ARBA00023201"/>
    </source>
</evidence>
<feature type="transmembrane region" description="Helical" evidence="9">
    <location>
        <begin position="62"/>
        <end position="85"/>
    </location>
</feature>
<dbReference type="GeneID" id="5031455"/>
<evidence type="ECO:0000313" key="11">
    <source>
        <dbReference type="EMBL" id="CAK78273.1"/>
    </source>
</evidence>
<keyword evidence="3 9" id="KW-0812">Transmembrane</keyword>
<evidence type="ECO:0000256" key="9">
    <source>
        <dbReference type="SAM" id="Phobius"/>
    </source>
</evidence>
<feature type="transmembrane region" description="Helical" evidence="9">
    <location>
        <begin position="275"/>
        <end position="296"/>
    </location>
</feature>
<evidence type="ECO:0000313" key="12">
    <source>
        <dbReference type="Proteomes" id="UP000000600"/>
    </source>
</evidence>
<dbReference type="Pfam" id="PF00999">
    <property type="entry name" value="Na_H_Exchanger"/>
    <property type="match status" value="1"/>
</dbReference>
<evidence type="ECO:0000256" key="4">
    <source>
        <dbReference type="ARBA" id="ARBA00022989"/>
    </source>
</evidence>
<evidence type="ECO:0000256" key="6">
    <source>
        <dbReference type="ARBA" id="ARBA00023065"/>
    </source>
</evidence>
<keyword evidence="5" id="KW-0915">Sodium</keyword>
<feature type="transmembrane region" description="Helical" evidence="9">
    <location>
        <begin position="350"/>
        <end position="372"/>
    </location>
</feature>
<keyword evidence="2" id="KW-0813">Transport</keyword>
<organism evidence="11 12">
    <name type="scientific">Paramecium tetraurelia</name>
    <dbReference type="NCBI Taxonomy" id="5888"/>
    <lineage>
        <taxon>Eukaryota</taxon>
        <taxon>Sar</taxon>
        <taxon>Alveolata</taxon>
        <taxon>Ciliophora</taxon>
        <taxon>Intramacronucleata</taxon>
        <taxon>Oligohymenophorea</taxon>
        <taxon>Peniculida</taxon>
        <taxon>Parameciidae</taxon>
        <taxon>Paramecium</taxon>
    </lineage>
</organism>
<dbReference type="EMBL" id="CT868296">
    <property type="protein sequence ID" value="CAK78273.1"/>
    <property type="molecule type" value="Genomic_DNA"/>
</dbReference>
<dbReference type="OrthoDB" id="196264at2759"/>
<feature type="transmembrane region" description="Helical" evidence="9">
    <location>
        <begin position="182"/>
        <end position="202"/>
    </location>
</feature>
<dbReference type="GO" id="GO:0098719">
    <property type="term" value="P:sodium ion import across plasma membrane"/>
    <property type="evidence" value="ECO:0000318"/>
    <property type="project" value="GO_Central"/>
</dbReference>
<dbReference type="InterPro" id="IPR006153">
    <property type="entry name" value="Cation/H_exchanger_TM"/>
</dbReference>
<gene>
    <name evidence="11" type="ORF">GSPATT00013722001</name>
</gene>
<evidence type="ECO:0000256" key="7">
    <source>
        <dbReference type="ARBA" id="ARBA00023136"/>
    </source>
</evidence>
<evidence type="ECO:0000256" key="2">
    <source>
        <dbReference type="ARBA" id="ARBA00022448"/>
    </source>
</evidence>
<keyword evidence="7 9" id="KW-0472">Membrane</keyword>